<dbReference type="InterPro" id="IPR005162">
    <property type="entry name" value="Retrotrans_gag_dom"/>
</dbReference>
<dbReference type="InterPro" id="IPR036875">
    <property type="entry name" value="Znf_CCHC_sf"/>
</dbReference>
<feature type="coiled-coil region" evidence="1">
    <location>
        <begin position="24"/>
        <end position="101"/>
    </location>
</feature>
<dbReference type="EMBL" id="CAJNOI010000090">
    <property type="protein sequence ID" value="CAF1039200.1"/>
    <property type="molecule type" value="Genomic_DNA"/>
</dbReference>
<name>A0A814JKC1_9BILA</name>
<proteinExistence type="predicted"/>
<accession>A0A814JKC1</accession>
<protein>
    <recommendedName>
        <fullName evidence="3">Retrotransposon gag domain-containing protein</fullName>
    </recommendedName>
</protein>
<feature type="region of interest" description="Disordered" evidence="2">
    <location>
        <begin position="441"/>
        <end position="465"/>
    </location>
</feature>
<feature type="compositionally biased region" description="Polar residues" evidence="2">
    <location>
        <begin position="395"/>
        <end position="414"/>
    </location>
</feature>
<dbReference type="OrthoDB" id="10051592at2759"/>
<evidence type="ECO:0000313" key="4">
    <source>
        <dbReference type="EMBL" id="CAF1039200.1"/>
    </source>
</evidence>
<evidence type="ECO:0000313" key="5">
    <source>
        <dbReference type="EMBL" id="CAF1102478.1"/>
    </source>
</evidence>
<sequence>MAPKKTPSETLSIEKAVQRIHEMCVNNAERVKKLEEQYNQMLQNFTQKHEEIEARIVNIQSQNSEMHMKTTSTLEENKQQIDEIKQQCNEMMRILHSLTNTEQLEPENIHEASKTASNYLTSIQPALNIADHLNNTSKSVPSFLTNEIQTQRSQTIMIPSPTTIPTFSGKCLESPNQFLIRIQEYTEAVYGWNQTTLLFHISEFLRGTALNWYCQLTATHQRPKIWAEFVRLFLSQFNPHVRTVSHKQEWLQCKQWEDETISEFLIRLRSIWFEQKPKETEADFIKHLLCKMRSDLFTMMGVSPGASLDEIILKAQKVEEILYLRNEEQRVTEYFKQISFKDNTLDTHKHRNGNDINHHKSTQFSNLEYSLNEQDASPQRNKYYTKEQWNDDESSQNANSNAQFTVDHSSSKTSNPIKCGSCGIFGHYTKICPNNNANNYQSSTSNSHSKNAHGALRERNLDAHP</sequence>
<evidence type="ECO:0000256" key="1">
    <source>
        <dbReference type="SAM" id="Coils"/>
    </source>
</evidence>
<evidence type="ECO:0000256" key="2">
    <source>
        <dbReference type="SAM" id="MobiDB-lite"/>
    </source>
</evidence>
<dbReference type="PANTHER" id="PTHR33223">
    <property type="entry name" value="CCHC-TYPE DOMAIN-CONTAINING PROTEIN"/>
    <property type="match status" value="1"/>
</dbReference>
<comment type="caution">
    <text evidence="4">The sequence shown here is derived from an EMBL/GenBank/DDBJ whole genome shotgun (WGS) entry which is preliminary data.</text>
</comment>
<dbReference type="GO" id="GO:0008270">
    <property type="term" value="F:zinc ion binding"/>
    <property type="evidence" value="ECO:0007669"/>
    <property type="project" value="InterPro"/>
</dbReference>
<dbReference type="GO" id="GO:0003676">
    <property type="term" value="F:nucleic acid binding"/>
    <property type="evidence" value="ECO:0007669"/>
    <property type="project" value="InterPro"/>
</dbReference>
<organism evidence="4 7">
    <name type="scientific">Adineta steineri</name>
    <dbReference type="NCBI Taxonomy" id="433720"/>
    <lineage>
        <taxon>Eukaryota</taxon>
        <taxon>Metazoa</taxon>
        <taxon>Spiralia</taxon>
        <taxon>Gnathifera</taxon>
        <taxon>Rotifera</taxon>
        <taxon>Eurotatoria</taxon>
        <taxon>Bdelloidea</taxon>
        <taxon>Adinetida</taxon>
        <taxon>Adinetidae</taxon>
        <taxon>Adineta</taxon>
    </lineage>
</organism>
<feature type="domain" description="Retrotransposon gag" evidence="3">
    <location>
        <begin position="201"/>
        <end position="283"/>
    </location>
</feature>
<dbReference type="PANTHER" id="PTHR33223:SF6">
    <property type="entry name" value="CCHC-TYPE DOMAIN-CONTAINING PROTEIN"/>
    <property type="match status" value="1"/>
</dbReference>
<feature type="compositionally biased region" description="Basic and acidic residues" evidence="2">
    <location>
        <begin position="455"/>
        <end position="465"/>
    </location>
</feature>
<feature type="region of interest" description="Disordered" evidence="2">
    <location>
        <begin position="388"/>
        <end position="414"/>
    </location>
</feature>
<evidence type="ECO:0000313" key="7">
    <source>
        <dbReference type="Proteomes" id="UP000663877"/>
    </source>
</evidence>
<gene>
    <name evidence="4" type="ORF">BJG266_LOCUS17968</name>
    <name evidence="5" type="ORF">QVE165_LOCUS20376</name>
</gene>
<evidence type="ECO:0000259" key="3">
    <source>
        <dbReference type="Pfam" id="PF03732"/>
    </source>
</evidence>
<dbReference type="EMBL" id="CAJNOM010000128">
    <property type="protein sequence ID" value="CAF1102478.1"/>
    <property type="molecule type" value="Genomic_DNA"/>
</dbReference>
<reference evidence="4" key="1">
    <citation type="submission" date="2021-02" db="EMBL/GenBank/DDBJ databases">
        <authorList>
            <person name="Nowell W R."/>
        </authorList>
    </citation>
    <scope>NUCLEOTIDE SEQUENCE</scope>
</reference>
<dbReference type="AlphaFoldDB" id="A0A814JKC1"/>
<dbReference type="Proteomes" id="UP000663877">
    <property type="component" value="Unassembled WGS sequence"/>
</dbReference>
<dbReference type="Proteomes" id="UP000663832">
    <property type="component" value="Unassembled WGS sequence"/>
</dbReference>
<keyword evidence="6" id="KW-1185">Reference proteome</keyword>
<dbReference type="SUPFAM" id="SSF57756">
    <property type="entry name" value="Retrovirus zinc finger-like domains"/>
    <property type="match status" value="1"/>
</dbReference>
<keyword evidence="1" id="KW-0175">Coiled coil</keyword>
<evidence type="ECO:0000313" key="6">
    <source>
        <dbReference type="Proteomes" id="UP000663832"/>
    </source>
</evidence>
<dbReference type="Pfam" id="PF03732">
    <property type="entry name" value="Retrotrans_gag"/>
    <property type="match status" value="1"/>
</dbReference>